<gene>
    <name evidence="1" type="ORF">E2562_031452</name>
</gene>
<sequence length="72" mass="7772">MLRPLVAYSRCAASPPLPNQAPPETTTATKAGELAVRLRRYDTFISFLIYSAPCSAQPRPPPSRDGLAVMPS</sequence>
<name>A0A6G1C1N4_9ORYZ</name>
<dbReference type="Proteomes" id="UP000479710">
    <property type="component" value="Unassembled WGS sequence"/>
</dbReference>
<protein>
    <submittedName>
        <fullName evidence="1">Uncharacterized protein</fullName>
    </submittedName>
</protein>
<comment type="caution">
    <text evidence="1">The sequence shown here is derived from an EMBL/GenBank/DDBJ whole genome shotgun (WGS) entry which is preliminary data.</text>
</comment>
<keyword evidence="2" id="KW-1185">Reference proteome</keyword>
<evidence type="ECO:0000313" key="2">
    <source>
        <dbReference type="Proteomes" id="UP000479710"/>
    </source>
</evidence>
<accession>A0A6G1C1N4</accession>
<proteinExistence type="predicted"/>
<evidence type="ECO:0000313" key="1">
    <source>
        <dbReference type="EMBL" id="KAF0893921.1"/>
    </source>
</evidence>
<reference evidence="1 2" key="1">
    <citation type="submission" date="2019-11" db="EMBL/GenBank/DDBJ databases">
        <title>Whole genome sequence of Oryza granulata.</title>
        <authorList>
            <person name="Li W."/>
        </authorList>
    </citation>
    <scope>NUCLEOTIDE SEQUENCE [LARGE SCALE GENOMIC DNA]</scope>
    <source>
        <strain evidence="2">cv. Menghai</strain>
        <tissue evidence="1">Leaf</tissue>
    </source>
</reference>
<dbReference type="EMBL" id="SPHZ02000011">
    <property type="protein sequence ID" value="KAF0893921.1"/>
    <property type="molecule type" value="Genomic_DNA"/>
</dbReference>
<dbReference type="AlphaFoldDB" id="A0A6G1C1N4"/>
<organism evidence="1 2">
    <name type="scientific">Oryza meyeriana var. granulata</name>
    <dbReference type="NCBI Taxonomy" id="110450"/>
    <lineage>
        <taxon>Eukaryota</taxon>
        <taxon>Viridiplantae</taxon>
        <taxon>Streptophyta</taxon>
        <taxon>Embryophyta</taxon>
        <taxon>Tracheophyta</taxon>
        <taxon>Spermatophyta</taxon>
        <taxon>Magnoliopsida</taxon>
        <taxon>Liliopsida</taxon>
        <taxon>Poales</taxon>
        <taxon>Poaceae</taxon>
        <taxon>BOP clade</taxon>
        <taxon>Oryzoideae</taxon>
        <taxon>Oryzeae</taxon>
        <taxon>Oryzinae</taxon>
        <taxon>Oryza</taxon>
        <taxon>Oryza meyeriana</taxon>
    </lineage>
</organism>